<accession>A0A1Y5XZM8</accession>
<dbReference type="PANTHER" id="PTHR48050:SF13">
    <property type="entry name" value="STEROL 3-BETA-GLUCOSYLTRANSFERASE UGT80A2"/>
    <property type="match status" value="1"/>
</dbReference>
<dbReference type="InterPro" id="IPR002213">
    <property type="entry name" value="UDP_glucos_trans"/>
</dbReference>
<proteinExistence type="inferred from homology"/>
<evidence type="ECO:0000256" key="3">
    <source>
        <dbReference type="ARBA" id="ARBA00022679"/>
    </source>
</evidence>
<keyword evidence="7" id="KW-1185">Reference proteome</keyword>
<dbReference type="CDD" id="cd03784">
    <property type="entry name" value="GT1_Gtf-like"/>
    <property type="match status" value="1"/>
</dbReference>
<keyword evidence="3 6" id="KW-0808">Transferase</keyword>
<comment type="similarity">
    <text evidence="1">Belongs to the glycosyltransferase 28 family.</text>
</comment>
<dbReference type="GO" id="GO:0017000">
    <property type="term" value="P:antibiotic biosynthetic process"/>
    <property type="evidence" value="ECO:0007669"/>
    <property type="project" value="UniProtKB-ARBA"/>
</dbReference>
<dbReference type="EMBL" id="FWXV01000008">
    <property type="protein sequence ID" value="SMD22645.1"/>
    <property type="molecule type" value="Genomic_DNA"/>
</dbReference>
<dbReference type="GO" id="GO:0008194">
    <property type="term" value="F:UDP-glycosyltransferase activity"/>
    <property type="evidence" value="ECO:0007669"/>
    <property type="project" value="InterPro"/>
</dbReference>
<organism evidence="6 7">
    <name type="scientific">Kibdelosporangium aridum</name>
    <dbReference type="NCBI Taxonomy" id="2030"/>
    <lineage>
        <taxon>Bacteria</taxon>
        <taxon>Bacillati</taxon>
        <taxon>Actinomycetota</taxon>
        <taxon>Actinomycetes</taxon>
        <taxon>Pseudonocardiales</taxon>
        <taxon>Pseudonocardiaceae</taxon>
        <taxon>Kibdelosporangium</taxon>
    </lineage>
</organism>
<feature type="domain" description="Erythromycin biosynthesis protein CIII-like C-terminal" evidence="4">
    <location>
        <begin position="236"/>
        <end position="378"/>
    </location>
</feature>
<dbReference type="AlphaFoldDB" id="A0A1Y5XZM8"/>
<dbReference type="RefSeq" id="WP_084431480.1">
    <property type="nucleotide sequence ID" value="NZ_FWXV01000008.1"/>
</dbReference>
<dbReference type="Pfam" id="PF21036">
    <property type="entry name" value="EryCIII-like_N"/>
    <property type="match status" value="1"/>
</dbReference>
<gene>
    <name evidence="6" type="ORF">SAMN05661093_07551</name>
</gene>
<dbReference type="Proteomes" id="UP000192674">
    <property type="component" value="Unassembled WGS sequence"/>
</dbReference>
<evidence type="ECO:0000313" key="6">
    <source>
        <dbReference type="EMBL" id="SMD22645.1"/>
    </source>
</evidence>
<evidence type="ECO:0000259" key="4">
    <source>
        <dbReference type="Pfam" id="PF06722"/>
    </source>
</evidence>
<dbReference type="Pfam" id="PF06722">
    <property type="entry name" value="EryCIII-like_C"/>
    <property type="match status" value="1"/>
</dbReference>
<dbReference type="InterPro" id="IPR050426">
    <property type="entry name" value="Glycosyltransferase_28"/>
</dbReference>
<reference evidence="6 7" key="1">
    <citation type="submission" date="2017-04" db="EMBL/GenBank/DDBJ databases">
        <authorList>
            <person name="Afonso C.L."/>
            <person name="Miller P.J."/>
            <person name="Scott M.A."/>
            <person name="Spackman E."/>
            <person name="Goraichik I."/>
            <person name="Dimitrov K.M."/>
            <person name="Suarez D.L."/>
            <person name="Swayne D.E."/>
        </authorList>
    </citation>
    <scope>NUCLEOTIDE SEQUENCE [LARGE SCALE GENOMIC DNA]</scope>
    <source>
        <strain evidence="6 7">DSM 43828</strain>
    </source>
</reference>
<protein>
    <submittedName>
        <fullName evidence="6">Glycosyltransferase, MGT family</fullName>
    </submittedName>
</protein>
<dbReference type="Gene3D" id="3.40.50.2000">
    <property type="entry name" value="Glycogen Phosphorylase B"/>
    <property type="match status" value="2"/>
</dbReference>
<dbReference type="PANTHER" id="PTHR48050">
    <property type="entry name" value="STEROL 3-BETA-GLUCOSYLTRANSFERASE"/>
    <property type="match status" value="1"/>
</dbReference>
<dbReference type="GO" id="GO:0016758">
    <property type="term" value="F:hexosyltransferase activity"/>
    <property type="evidence" value="ECO:0007669"/>
    <property type="project" value="UniProtKB-ARBA"/>
</dbReference>
<evidence type="ECO:0000256" key="1">
    <source>
        <dbReference type="ARBA" id="ARBA00006962"/>
    </source>
</evidence>
<dbReference type="InterPro" id="IPR048284">
    <property type="entry name" value="EryCIII-like_N"/>
</dbReference>
<sequence length="381" mass="40940">MKVVFSALSAYGHIFPMIPFAQAMRDAGHEVLFATAEDFLPVVERAGLRGVRASEPLQTTVTTIHGVRIAGDDLTPQEMLDRAGKVLGDVVPREFVADLAPVLADVRPDVLVHDPGNPGAGLAAQLAKIPAYNHGFGRALRGALPDACNGYLRAYAAELGLDLPDQYPGLLGHPTIDICPPSLQRPDFLALGQRVELRPVPYSEPGELPQFVQQPGRPLVYVTLGTIYSTADMLRRVIRGLARLDVRVLVATGPVDPADLGALPESVWAERWVPQGQLWPYVDVSVHHGGSGAMLGALASGVPQLIIPGYADQPTNARTVQHAGAGLMLTSEEATADVIVQKLDNIMTNESFRMAAKRLRSEIEQMPSPADLAKRFADLVD</sequence>
<evidence type="ECO:0000313" key="7">
    <source>
        <dbReference type="Proteomes" id="UP000192674"/>
    </source>
</evidence>
<dbReference type="InterPro" id="IPR010610">
    <property type="entry name" value="EryCIII-like_C"/>
</dbReference>
<name>A0A1Y5XZM8_KIBAR</name>
<dbReference type="OrthoDB" id="5488434at2"/>
<evidence type="ECO:0000256" key="2">
    <source>
        <dbReference type="ARBA" id="ARBA00022676"/>
    </source>
</evidence>
<evidence type="ECO:0000259" key="5">
    <source>
        <dbReference type="Pfam" id="PF21036"/>
    </source>
</evidence>
<keyword evidence="2" id="KW-0328">Glycosyltransferase</keyword>
<dbReference type="FunFam" id="3.40.50.2000:FF:000072">
    <property type="entry name" value="Glycosyl transferase"/>
    <property type="match status" value="1"/>
</dbReference>
<dbReference type="SUPFAM" id="SSF53756">
    <property type="entry name" value="UDP-Glycosyltransferase/glycogen phosphorylase"/>
    <property type="match status" value="1"/>
</dbReference>
<feature type="domain" description="Erythromycin biosynthesis protein CIII-like N-terminal" evidence="5">
    <location>
        <begin position="22"/>
        <end position="225"/>
    </location>
</feature>